<dbReference type="Proteomes" id="UP000283509">
    <property type="component" value="Unassembled WGS sequence"/>
</dbReference>
<protein>
    <submittedName>
        <fullName evidence="7">Putative complement receptor type 2-like</fullName>
    </submittedName>
</protein>
<keyword evidence="1 5" id="KW-0768">Sushi</keyword>
<keyword evidence="3" id="KW-1015">Disulfide bond</keyword>
<dbReference type="PANTHER" id="PTHR19325">
    <property type="entry name" value="COMPLEMENT COMPONENT-RELATED SUSHI DOMAIN-CONTAINING"/>
    <property type="match status" value="1"/>
</dbReference>
<dbReference type="SMART" id="SM00032">
    <property type="entry name" value="CCP"/>
    <property type="match status" value="4"/>
</dbReference>
<dbReference type="CDD" id="cd00033">
    <property type="entry name" value="CCP"/>
    <property type="match status" value="1"/>
</dbReference>
<reference evidence="7 8" key="1">
    <citation type="submission" date="2018-04" db="EMBL/GenBank/DDBJ databases">
        <authorList>
            <person name="Zhang X."/>
            <person name="Yuan J."/>
            <person name="Li F."/>
            <person name="Xiang J."/>
        </authorList>
    </citation>
    <scope>NUCLEOTIDE SEQUENCE [LARGE SCALE GENOMIC DNA]</scope>
    <source>
        <tissue evidence="7">Muscle</tissue>
    </source>
</reference>
<proteinExistence type="predicted"/>
<evidence type="ECO:0000256" key="1">
    <source>
        <dbReference type="ARBA" id="ARBA00022659"/>
    </source>
</evidence>
<dbReference type="STRING" id="6689.A0A3R7QK12"/>
<reference evidence="7 8" key="2">
    <citation type="submission" date="2019-01" db="EMBL/GenBank/DDBJ databases">
        <title>The decoding of complex shrimp genome reveals the adaptation for benthos swimmer, frequently molting mechanism and breeding impact on genome.</title>
        <authorList>
            <person name="Sun Y."/>
            <person name="Gao Y."/>
            <person name="Yu Y."/>
        </authorList>
    </citation>
    <scope>NUCLEOTIDE SEQUENCE [LARGE SCALE GENOMIC DNA]</scope>
    <source>
        <tissue evidence="7">Muscle</tissue>
    </source>
</reference>
<evidence type="ECO:0000259" key="6">
    <source>
        <dbReference type="PROSITE" id="PS50923"/>
    </source>
</evidence>
<feature type="domain" description="Sushi" evidence="6">
    <location>
        <begin position="131"/>
        <end position="207"/>
    </location>
</feature>
<dbReference type="AlphaFoldDB" id="A0A3R7QK12"/>
<evidence type="ECO:0000256" key="5">
    <source>
        <dbReference type="PROSITE-ProRule" id="PRU00302"/>
    </source>
</evidence>
<dbReference type="SUPFAM" id="SSF57535">
    <property type="entry name" value="Complement control module/SCR domain"/>
    <property type="match status" value="3"/>
</dbReference>
<dbReference type="InterPro" id="IPR035976">
    <property type="entry name" value="Sushi/SCR/CCP_sf"/>
</dbReference>
<gene>
    <name evidence="7" type="ORF">C7M84_025514</name>
</gene>
<dbReference type="InterPro" id="IPR000436">
    <property type="entry name" value="Sushi_SCR_CCP_dom"/>
</dbReference>
<dbReference type="OrthoDB" id="10330995at2759"/>
<keyword evidence="7" id="KW-0675">Receptor</keyword>
<keyword evidence="2" id="KW-0677">Repeat</keyword>
<dbReference type="Gene3D" id="2.10.70.10">
    <property type="entry name" value="Complement Module, domain 1"/>
    <property type="match status" value="4"/>
</dbReference>
<name>A0A3R7QK12_PENVA</name>
<dbReference type="EMBL" id="QCYY01000990">
    <property type="protein sequence ID" value="ROT81332.1"/>
    <property type="molecule type" value="Genomic_DNA"/>
</dbReference>
<feature type="domain" description="Sushi" evidence="6">
    <location>
        <begin position="411"/>
        <end position="479"/>
    </location>
</feature>
<dbReference type="PROSITE" id="PS50923">
    <property type="entry name" value="SUSHI"/>
    <property type="match status" value="3"/>
</dbReference>
<evidence type="ECO:0000256" key="3">
    <source>
        <dbReference type="ARBA" id="ARBA00023157"/>
    </source>
</evidence>
<keyword evidence="4" id="KW-0325">Glycoprotein</keyword>
<evidence type="ECO:0000256" key="4">
    <source>
        <dbReference type="ARBA" id="ARBA00023180"/>
    </source>
</evidence>
<keyword evidence="8" id="KW-1185">Reference proteome</keyword>
<dbReference type="InterPro" id="IPR050350">
    <property type="entry name" value="Compl-Cell_Adhes-Reg"/>
</dbReference>
<feature type="domain" description="Sushi" evidence="6">
    <location>
        <begin position="275"/>
        <end position="343"/>
    </location>
</feature>
<dbReference type="Pfam" id="PF00084">
    <property type="entry name" value="Sushi"/>
    <property type="match status" value="2"/>
</dbReference>
<evidence type="ECO:0000313" key="7">
    <source>
        <dbReference type="EMBL" id="ROT81332.1"/>
    </source>
</evidence>
<organism evidence="7 8">
    <name type="scientific">Penaeus vannamei</name>
    <name type="common">Whiteleg shrimp</name>
    <name type="synonym">Litopenaeus vannamei</name>
    <dbReference type="NCBI Taxonomy" id="6689"/>
    <lineage>
        <taxon>Eukaryota</taxon>
        <taxon>Metazoa</taxon>
        <taxon>Ecdysozoa</taxon>
        <taxon>Arthropoda</taxon>
        <taxon>Crustacea</taxon>
        <taxon>Multicrustacea</taxon>
        <taxon>Malacostraca</taxon>
        <taxon>Eumalacostraca</taxon>
        <taxon>Eucarida</taxon>
        <taxon>Decapoda</taxon>
        <taxon>Dendrobranchiata</taxon>
        <taxon>Penaeoidea</taxon>
        <taxon>Penaeidae</taxon>
        <taxon>Penaeus</taxon>
    </lineage>
</organism>
<comment type="caution">
    <text evidence="5">Lacks conserved residue(s) required for the propagation of feature annotation.</text>
</comment>
<evidence type="ECO:0000313" key="8">
    <source>
        <dbReference type="Proteomes" id="UP000283509"/>
    </source>
</evidence>
<accession>A0A3R7QK12</accession>
<dbReference type="PANTHER" id="PTHR19325:SF575">
    <property type="entry name" value="LOCOMOTION-RELATED PROTEIN HIKARU GENKI"/>
    <property type="match status" value="1"/>
</dbReference>
<sequence length="484" mass="52761">MILYCPTSFSFYNGRCYKVTQPIFPRKFPGRTSNNPCERRHAKPGLPRDRRIRWSSGLLAVGPLSPYKIGFLGLANASGNWTFHGLYDPDDSILVQAEEAGSARTALYVNGSDYALVPVDDPLADMDGYYSICQYPGPLGCAGEDPPEAGASTTRDWDGRDTRLLAAFNYTCEEGFFMDEDKNQTYEEVTCIGVLGGWYPTVPYCLAYCDGDPPEAPANASYSWDGFTRVVGTEVTYTCNATGELFGNLNESLSVICSENGNWSSVSSSVFSCDTRCTDDPPEPPDNATYNWDGFASAVGTEVVYTCNDSTQFFGNLNVSIAVTCQADGSWTSLPPPLFACRTLAPATATLPPLPEGVEMVGNVSHVYWIGSTITFECEKGTETPQGTTNTTITMTEAGWSELDPDFECYPVCTDDPPEPHANADRDWDGSGRLAGTEITYTCKDAEKVFGNLNGTARVLCEADGNWTSLPLDFLRCRARENSL</sequence>
<evidence type="ECO:0000256" key="2">
    <source>
        <dbReference type="ARBA" id="ARBA00022737"/>
    </source>
</evidence>
<comment type="caution">
    <text evidence="7">The sequence shown here is derived from an EMBL/GenBank/DDBJ whole genome shotgun (WGS) entry which is preliminary data.</text>
</comment>